<dbReference type="Pfam" id="PF01408">
    <property type="entry name" value="GFO_IDH_MocA"/>
    <property type="match status" value="1"/>
</dbReference>
<organism evidence="4 5">
    <name type="scientific">Fimbriiglobus ruber</name>
    <dbReference type="NCBI Taxonomy" id="1908690"/>
    <lineage>
        <taxon>Bacteria</taxon>
        <taxon>Pseudomonadati</taxon>
        <taxon>Planctomycetota</taxon>
        <taxon>Planctomycetia</taxon>
        <taxon>Gemmatales</taxon>
        <taxon>Gemmataceae</taxon>
        <taxon>Fimbriiglobus</taxon>
    </lineage>
</organism>
<dbReference type="SUPFAM" id="SSF55347">
    <property type="entry name" value="Glyceraldehyde-3-phosphate dehydrogenase-like, C-terminal domain"/>
    <property type="match status" value="1"/>
</dbReference>
<dbReference type="InterPro" id="IPR036291">
    <property type="entry name" value="NAD(P)-bd_dom_sf"/>
</dbReference>
<accession>A0A225DGX9</accession>
<dbReference type="EMBL" id="NIDE01000007">
    <property type="protein sequence ID" value="OWK40791.1"/>
    <property type="molecule type" value="Genomic_DNA"/>
</dbReference>
<evidence type="ECO:0000259" key="2">
    <source>
        <dbReference type="Pfam" id="PF01408"/>
    </source>
</evidence>
<evidence type="ECO:0000313" key="4">
    <source>
        <dbReference type="EMBL" id="OWK40791.1"/>
    </source>
</evidence>
<dbReference type="InterPro" id="IPR000683">
    <property type="entry name" value="Gfo/Idh/MocA-like_OxRdtase_N"/>
</dbReference>
<dbReference type="PANTHER" id="PTHR43818">
    <property type="entry name" value="BCDNA.GH03377"/>
    <property type="match status" value="1"/>
</dbReference>
<gene>
    <name evidence="4" type="ORF">FRUB_04683</name>
</gene>
<evidence type="ECO:0000313" key="5">
    <source>
        <dbReference type="Proteomes" id="UP000214646"/>
    </source>
</evidence>
<dbReference type="OrthoDB" id="9815825at2"/>
<dbReference type="RefSeq" id="WP_088255773.1">
    <property type="nucleotide sequence ID" value="NZ_NIDE01000007.1"/>
</dbReference>
<feature type="compositionally biased region" description="Low complexity" evidence="1">
    <location>
        <begin position="352"/>
        <end position="363"/>
    </location>
</feature>
<reference evidence="5" key="1">
    <citation type="submission" date="2017-06" db="EMBL/GenBank/DDBJ databases">
        <title>Genome analysis of Fimbriiglobus ruber SP5, the first member of the order Planctomycetales with confirmed chitinolytic capability.</title>
        <authorList>
            <person name="Ravin N.V."/>
            <person name="Rakitin A.L."/>
            <person name="Ivanova A.A."/>
            <person name="Beletsky A.V."/>
            <person name="Kulichevskaya I.S."/>
            <person name="Mardanov A.V."/>
            <person name="Dedysh S.N."/>
        </authorList>
    </citation>
    <scope>NUCLEOTIDE SEQUENCE [LARGE SCALE GENOMIC DNA]</scope>
    <source>
        <strain evidence="5">SP5</strain>
    </source>
</reference>
<feature type="region of interest" description="Disordered" evidence="1">
    <location>
        <begin position="343"/>
        <end position="364"/>
    </location>
</feature>
<feature type="domain" description="Gfo/Idh/MocA-like oxidoreductase N-terminal" evidence="2">
    <location>
        <begin position="39"/>
        <end position="157"/>
    </location>
</feature>
<dbReference type="InterPro" id="IPR043906">
    <property type="entry name" value="Gfo/Idh/MocA_OxRdtase_bact_C"/>
</dbReference>
<dbReference type="InterPro" id="IPR050463">
    <property type="entry name" value="Gfo/Idh/MocA_oxidrdct_glycsds"/>
</dbReference>
<sequence>MPAPSRRFSRRTFLTESTAAAALTAASYSRVYGATERVGVGFIGYGLIGNRHVTDFLKEPDVDPVAAAEVHRGRLAEAVAATGGRAKGEADFRRLLDDKAVHAVVVSTPDHWHVPMALLACAAGKDVYVEKPMSLFVREGRWLADAAKRTGRVVQVGTQQRSGKHYQRARDLIQGGAIGKVVSVRCQSLRNAYPGFGNPPDQDPPADLDWDQWLGPAPARKYNPHRGIYFFRWMWDTAGGQMTNIGAHHFDVADWILGLGTLKAVSSSGGRFALTDNFETPDTQDALFEFDGWTASWMLRECSRGAYAPYPLEFFGTKGSLGITRQGFLVTPDLDTPAVNTIPGVSSGHPAGGPKPIKVVGGPRPRTEAITDQTGSEDEQFRGHVRNFLDCVKSRTAPHSDAESGHRVATLCHLANLSLRLGRKLRWDAKTETVIDDAEANRALVRSYRAPWDRELKAIGVGT</sequence>
<feature type="domain" description="Gfo/Idh/MocA-like oxidoreductase bacterial type C-terminal" evidence="3">
    <location>
        <begin position="384"/>
        <end position="453"/>
    </location>
</feature>
<dbReference type="Proteomes" id="UP000214646">
    <property type="component" value="Unassembled WGS sequence"/>
</dbReference>
<dbReference type="AlphaFoldDB" id="A0A225DGX9"/>
<name>A0A225DGX9_9BACT</name>
<protein>
    <submittedName>
        <fullName evidence="4">Myo-inositol 2-dehydrogenase</fullName>
    </submittedName>
</protein>
<proteinExistence type="predicted"/>
<keyword evidence="5" id="KW-1185">Reference proteome</keyword>
<dbReference type="Gene3D" id="3.40.50.720">
    <property type="entry name" value="NAD(P)-binding Rossmann-like Domain"/>
    <property type="match status" value="1"/>
</dbReference>
<comment type="caution">
    <text evidence="4">The sequence shown here is derived from an EMBL/GenBank/DDBJ whole genome shotgun (WGS) entry which is preliminary data.</text>
</comment>
<dbReference type="Pfam" id="PF19051">
    <property type="entry name" value="GFO_IDH_MocA_C2"/>
    <property type="match status" value="2"/>
</dbReference>
<dbReference type="SUPFAM" id="SSF51735">
    <property type="entry name" value="NAD(P)-binding Rossmann-fold domains"/>
    <property type="match status" value="1"/>
</dbReference>
<dbReference type="PANTHER" id="PTHR43818:SF5">
    <property type="entry name" value="OXIDOREDUCTASE FAMILY PROTEIN"/>
    <property type="match status" value="1"/>
</dbReference>
<feature type="domain" description="Gfo/Idh/MocA-like oxidoreductase bacterial type C-terminal" evidence="3">
    <location>
        <begin position="195"/>
        <end position="259"/>
    </location>
</feature>
<dbReference type="PROSITE" id="PS51318">
    <property type="entry name" value="TAT"/>
    <property type="match status" value="1"/>
</dbReference>
<dbReference type="GO" id="GO:0000166">
    <property type="term" value="F:nucleotide binding"/>
    <property type="evidence" value="ECO:0007669"/>
    <property type="project" value="InterPro"/>
</dbReference>
<evidence type="ECO:0000256" key="1">
    <source>
        <dbReference type="SAM" id="MobiDB-lite"/>
    </source>
</evidence>
<dbReference type="Gene3D" id="3.30.360.10">
    <property type="entry name" value="Dihydrodipicolinate Reductase, domain 2"/>
    <property type="match status" value="1"/>
</dbReference>
<dbReference type="InterPro" id="IPR006311">
    <property type="entry name" value="TAT_signal"/>
</dbReference>
<evidence type="ECO:0000259" key="3">
    <source>
        <dbReference type="Pfam" id="PF19051"/>
    </source>
</evidence>